<dbReference type="Pfam" id="PF00440">
    <property type="entry name" value="TetR_N"/>
    <property type="match status" value="1"/>
</dbReference>
<dbReference type="RefSeq" id="WP_038491434.1">
    <property type="nucleotide sequence ID" value="NZ_CP009962.1"/>
</dbReference>
<feature type="domain" description="HTH tetR-type" evidence="5">
    <location>
        <begin position="6"/>
        <end position="66"/>
    </location>
</feature>
<dbReference type="Proteomes" id="UP000030302">
    <property type="component" value="Chromosome"/>
</dbReference>
<dbReference type="PANTHER" id="PTHR47506:SF1">
    <property type="entry name" value="HTH-TYPE TRANSCRIPTIONAL REGULATOR YJDC"/>
    <property type="match status" value="1"/>
</dbReference>
<evidence type="ECO:0000259" key="5">
    <source>
        <dbReference type="PROSITE" id="PS50977"/>
    </source>
</evidence>
<gene>
    <name evidence="6" type="ORF">LT85_3589</name>
</gene>
<dbReference type="Gene3D" id="1.10.357.10">
    <property type="entry name" value="Tetracycline Repressor, domain 2"/>
    <property type="match status" value="1"/>
</dbReference>
<evidence type="ECO:0000256" key="4">
    <source>
        <dbReference type="PROSITE-ProRule" id="PRU00335"/>
    </source>
</evidence>
<dbReference type="PRINTS" id="PR00455">
    <property type="entry name" value="HTHTETR"/>
</dbReference>
<dbReference type="InterPro" id="IPR001647">
    <property type="entry name" value="HTH_TetR"/>
</dbReference>
<dbReference type="GO" id="GO:0003677">
    <property type="term" value="F:DNA binding"/>
    <property type="evidence" value="ECO:0007669"/>
    <property type="project" value="UniProtKB-UniRule"/>
</dbReference>
<evidence type="ECO:0000313" key="6">
    <source>
        <dbReference type="EMBL" id="AIY42747.1"/>
    </source>
</evidence>
<dbReference type="HOGENOM" id="CLU_069356_28_0_4"/>
<keyword evidence="1" id="KW-0805">Transcription regulation</keyword>
<dbReference type="InterPro" id="IPR036271">
    <property type="entry name" value="Tet_transcr_reg_TetR-rel_C_sf"/>
</dbReference>
<dbReference type="EMBL" id="CP009962">
    <property type="protein sequence ID" value="AIY42747.1"/>
    <property type="molecule type" value="Genomic_DNA"/>
</dbReference>
<protein>
    <submittedName>
        <fullName evidence="6">Transcriptional regulator</fullName>
    </submittedName>
</protein>
<reference evidence="7" key="1">
    <citation type="journal article" date="2014" name="Soil Biol. Biochem.">
        <title>Structure and function of bacterial communities in ageing soils: Insights from the Mendocino ecological staircase.</title>
        <authorList>
            <person name="Uroz S."/>
            <person name="Tech J.J."/>
            <person name="Sawaya N.A."/>
            <person name="Frey-Klett P."/>
            <person name="Leveau J.H.J."/>
        </authorList>
    </citation>
    <scope>NUCLEOTIDE SEQUENCE [LARGE SCALE GENOMIC DNA]</scope>
    <source>
        <strain evidence="7">Cal35</strain>
    </source>
</reference>
<dbReference type="PANTHER" id="PTHR47506">
    <property type="entry name" value="TRANSCRIPTIONAL REGULATORY PROTEIN"/>
    <property type="match status" value="1"/>
</dbReference>
<organism evidence="6 7">
    <name type="scientific">Collimonas arenae</name>
    <dbReference type="NCBI Taxonomy" id="279058"/>
    <lineage>
        <taxon>Bacteria</taxon>
        <taxon>Pseudomonadati</taxon>
        <taxon>Pseudomonadota</taxon>
        <taxon>Betaproteobacteria</taxon>
        <taxon>Burkholderiales</taxon>
        <taxon>Oxalobacteraceae</taxon>
        <taxon>Collimonas</taxon>
    </lineage>
</organism>
<proteinExistence type="predicted"/>
<dbReference type="STRING" id="279058.LT85_3589"/>
<evidence type="ECO:0000313" key="7">
    <source>
        <dbReference type="Proteomes" id="UP000030302"/>
    </source>
</evidence>
<accession>A0A0A1FIT3</accession>
<dbReference type="SUPFAM" id="SSF46689">
    <property type="entry name" value="Homeodomain-like"/>
    <property type="match status" value="1"/>
</dbReference>
<dbReference type="InterPro" id="IPR009057">
    <property type="entry name" value="Homeodomain-like_sf"/>
</dbReference>
<dbReference type="KEGG" id="care:LT85_3589"/>
<name>A0A0A1FIT3_9BURK</name>
<dbReference type="SUPFAM" id="SSF48498">
    <property type="entry name" value="Tetracyclin repressor-like, C-terminal domain"/>
    <property type="match status" value="1"/>
</dbReference>
<keyword evidence="3" id="KW-0804">Transcription</keyword>
<keyword evidence="2 4" id="KW-0238">DNA-binding</keyword>
<dbReference type="PROSITE" id="PS50977">
    <property type="entry name" value="HTH_TETR_2"/>
    <property type="match status" value="1"/>
</dbReference>
<feature type="DNA-binding region" description="H-T-H motif" evidence="4">
    <location>
        <begin position="29"/>
        <end position="48"/>
    </location>
</feature>
<evidence type="ECO:0000256" key="2">
    <source>
        <dbReference type="ARBA" id="ARBA00023125"/>
    </source>
</evidence>
<sequence>MARPKEFENEVVLEKAIEIFSTHGYEGTSTDELLQVMGISRQSMYNTFGDKKRLYLEALQRYVVGSVNDQIDALSAPASPMMGVEALMDFAVSRAVADPEPKCLGISAICEFGRADSEVTMITEMASKIFISSLERRLVEAKKEGEIGEEIGPQAAAQFLLATLTGIKVAARAGATEENLRGIARIALRGIR</sequence>
<keyword evidence="7" id="KW-1185">Reference proteome</keyword>
<dbReference type="AlphaFoldDB" id="A0A0A1FIT3"/>
<dbReference type="OrthoDB" id="270177at2"/>
<evidence type="ECO:0000256" key="1">
    <source>
        <dbReference type="ARBA" id="ARBA00023015"/>
    </source>
</evidence>
<dbReference type="Gene3D" id="1.10.10.60">
    <property type="entry name" value="Homeodomain-like"/>
    <property type="match status" value="1"/>
</dbReference>
<evidence type="ECO:0000256" key="3">
    <source>
        <dbReference type="ARBA" id="ARBA00023163"/>
    </source>
</evidence>